<gene>
    <name evidence="1" type="ORF">METZ01_LOCUS432633</name>
</gene>
<dbReference type="EMBL" id="UINC01173917">
    <property type="protein sequence ID" value="SVD79779.1"/>
    <property type="molecule type" value="Genomic_DNA"/>
</dbReference>
<proteinExistence type="predicted"/>
<evidence type="ECO:0000313" key="1">
    <source>
        <dbReference type="EMBL" id="SVD79779.1"/>
    </source>
</evidence>
<organism evidence="1">
    <name type="scientific">marine metagenome</name>
    <dbReference type="NCBI Taxonomy" id="408172"/>
    <lineage>
        <taxon>unclassified sequences</taxon>
        <taxon>metagenomes</taxon>
        <taxon>ecological metagenomes</taxon>
    </lineage>
</organism>
<protein>
    <submittedName>
        <fullName evidence="1">Uncharacterized protein</fullName>
    </submittedName>
</protein>
<name>A0A382Y9V1_9ZZZZ</name>
<accession>A0A382Y9V1</accession>
<reference evidence="1" key="1">
    <citation type="submission" date="2018-05" db="EMBL/GenBank/DDBJ databases">
        <authorList>
            <person name="Lanie J.A."/>
            <person name="Ng W.-L."/>
            <person name="Kazmierczak K.M."/>
            <person name="Andrzejewski T.M."/>
            <person name="Davidsen T.M."/>
            <person name="Wayne K.J."/>
            <person name="Tettelin H."/>
            <person name="Glass J.I."/>
            <person name="Rusch D."/>
            <person name="Podicherti R."/>
            <person name="Tsui H.-C.T."/>
            <person name="Winkler M.E."/>
        </authorList>
    </citation>
    <scope>NUCLEOTIDE SEQUENCE</scope>
</reference>
<dbReference type="AlphaFoldDB" id="A0A382Y9V1"/>
<sequence length="69" mass="7991">MSQPTIDGESFRFDLKLTDSGRYRVLRSNDLINWTSVEEFEASSGNRQLEQQMFGPVCFFQVLQRPDGD</sequence>